<dbReference type="AlphaFoldDB" id="A0A450U833"/>
<keyword evidence="7 9" id="KW-0012">Acyltransferase</keyword>
<comment type="catalytic activity">
    <reaction evidence="9">
        <text>L-glutamate + acetyl-CoA = N-acetyl-L-glutamate + CoA + H(+)</text>
        <dbReference type="Rhea" id="RHEA:24292"/>
        <dbReference type="ChEBI" id="CHEBI:15378"/>
        <dbReference type="ChEBI" id="CHEBI:29985"/>
        <dbReference type="ChEBI" id="CHEBI:44337"/>
        <dbReference type="ChEBI" id="CHEBI:57287"/>
        <dbReference type="ChEBI" id="CHEBI:57288"/>
        <dbReference type="EC" id="2.3.1.1"/>
    </reaction>
</comment>
<dbReference type="PANTHER" id="PTHR23100:SF0">
    <property type="entry name" value="ARGININE BIOSYNTHESIS BIFUNCTIONAL PROTEIN ARGJ, MITOCHONDRIAL"/>
    <property type="match status" value="1"/>
</dbReference>
<feature type="binding site" evidence="9">
    <location>
        <position position="406"/>
    </location>
    <ligand>
        <name>substrate</name>
    </ligand>
</feature>
<dbReference type="GO" id="GO:0004358">
    <property type="term" value="F:L-glutamate N-acetyltransferase activity, acting on acetyl-L-ornithine as donor"/>
    <property type="evidence" value="ECO:0007669"/>
    <property type="project" value="UniProtKB-UniRule"/>
</dbReference>
<dbReference type="InterPro" id="IPR016117">
    <property type="entry name" value="ArgJ-like_dom_sf"/>
</dbReference>
<evidence type="ECO:0000256" key="1">
    <source>
        <dbReference type="ARBA" id="ARBA00006774"/>
    </source>
</evidence>
<evidence type="ECO:0000256" key="6">
    <source>
        <dbReference type="ARBA" id="ARBA00022813"/>
    </source>
</evidence>
<dbReference type="EC" id="2.3.1.1" evidence="9"/>
<feature type="chain" id="PRO_5023222285" description="Arginine biosynthesis bifunctional protein ArgJ beta chain" evidence="9">
    <location>
        <begin position="190"/>
        <end position="406"/>
    </location>
</feature>
<dbReference type="EC" id="2.3.1.35" evidence="9"/>
<dbReference type="UniPathway" id="UPA00068">
    <property type="reaction ID" value="UER00106"/>
</dbReference>
<dbReference type="NCBIfam" id="TIGR00120">
    <property type="entry name" value="ArgJ"/>
    <property type="match status" value="1"/>
</dbReference>
<comment type="pathway">
    <text evidence="9">Amino-acid biosynthesis; L-arginine biosynthesis; L-ornithine and N-acetyl-L-glutamate from L-glutamate and N(2)-acetyl-L-ornithine (cyclic): step 1/1.</text>
</comment>
<sequence length="406" mass="43189">MAVSLAPVNGIRLGAANARIRQHMGSSQKDREDLVLVEIAQGANTAAVFTRNAFCAAPVHVARRHLGVTSPLFLIINAGNANAGTGEKGISDAVACCEFVAERLGCSPEAVLPFSTGVIGESLPVDCIRTGIIDAIRDLSSDGWDRAARAIMTTDIVPKGVSRCIETADGPFTITGIVKGSGMIRPDMATMLAFMATDAAVTPGVLRQVLAHAVDRSFHRITVDGDTSTNDACVLMATGAADLPVLDRVEGDFHGIFQKGVTEVCEALAKSIIRDAEGASKFITIEVSGGSREDECTQVAFSVAHSPLVKTAFFASDPNWGRILAAVGKAGLSDFDITRVRIFMNDVCIVTSGERAEGYTEAQGQRVMDAPEITVRIELGRGTWNATVWTCDLSHEYVRINSEYRT</sequence>
<feature type="chain" id="PRO_5023222284" description="Arginine biosynthesis bifunctional protein ArgJ alpha chain" evidence="9">
    <location>
        <begin position="1"/>
        <end position="189"/>
    </location>
</feature>
<dbReference type="FunFam" id="3.10.20.340:FF:000001">
    <property type="entry name" value="Arginine biosynthesis bifunctional protein ArgJ, chloroplastic"/>
    <property type="match status" value="1"/>
</dbReference>
<feature type="binding site" evidence="9">
    <location>
        <position position="277"/>
    </location>
    <ligand>
        <name>substrate</name>
    </ligand>
</feature>
<name>A0A450U833_9GAMM</name>
<evidence type="ECO:0000256" key="2">
    <source>
        <dbReference type="ARBA" id="ARBA00011475"/>
    </source>
</evidence>
<proteinExistence type="inferred from homology"/>
<feature type="site" description="Involved in the stabilization of negative charge on the oxyanion by the formation of the oxyanion hole" evidence="9">
    <location>
        <position position="117"/>
    </location>
</feature>
<dbReference type="GO" id="GO:0006526">
    <property type="term" value="P:L-arginine biosynthetic process"/>
    <property type="evidence" value="ECO:0007669"/>
    <property type="project" value="UniProtKB-UniRule"/>
</dbReference>
<evidence type="ECO:0000256" key="8">
    <source>
        <dbReference type="ARBA" id="ARBA00049439"/>
    </source>
</evidence>
<reference evidence="10" key="1">
    <citation type="submission" date="2019-02" db="EMBL/GenBank/DDBJ databases">
        <authorList>
            <person name="Gruber-Vodicka R. H."/>
            <person name="Seah K. B. B."/>
        </authorList>
    </citation>
    <scope>NUCLEOTIDE SEQUENCE</scope>
    <source>
        <strain evidence="10">BECK_M6</strain>
    </source>
</reference>
<feature type="active site" description="Nucleophile" evidence="9">
    <location>
        <position position="190"/>
    </location>
</feature>
<comment type="function">
    <text evidence="9">Catalyzes two activities which are involved in the cyclic version of arginine biosynthesis: the synthesis of N-acetylglutamate from glutamate and acetyl-CoA as the acetyl donor, and of ornithine by transacetylation between N(2)-acetylornithine and glutamate.</text>
</comment>
<keyword evidence="9" id="KW-0511">Multifunctional enzyme</keyword>
<keyword evidence="9" id="KW-0963">Cytoplasm</keyword>
<evidence type="ECO:0000256" key="5">
    <source>
        <dbReference type="ARBA" id="ARBA00022679"/>
    </source>
</evidence>
<feature type="binding site" evidence="9">
    <location>
        <position position="153"/>
    </location>
    <ligand>
        <name>substrate</name>
    </ligand>
</feature>
<comment type="similarity">
    <text evidence="1 9">Belongs to the ArgJ family.</text>
</comment>
<organism evidence="10">
    <name type="scientific">Candidatus Kentrum sp. LFY</name>
    <dbReference type="NCBI Taxonomy" id="2126342"/>
    <lineage>
        <taxon>Bacteria</taxon>
        <taxon>Pseudomonadati</taxon>
        <taxon>Pseudomonadota</taxon>
        <taxon>Gammaproteobacteria</taxon>
        <taxon>Candidatus Kentrum</taxon>
    </lineage>
</organism>
<dbReference type="NCBIfam" id="NF003802">
    <property type="entry name" value="PRK05388.1"/>
    <property type="match status" value="1"/>
</dbReference>
<dbReference type="GO" id="GO:0004042">
    <property type="term" value="F:L-glutamate N-acetyltransferase activity"/>
    <property type="evidence" value="ECO:0007669"/>
    <property type="project" value="UniProtKB-UniRule"/>
</dbReference>
<dbReference type="Gene3D" id="3.10.20.340">
    <property type="entry name" value="ArgJ beta chain, C-terminal domain"/>
    <property type="match status" value="1"/>
</dbReference>
<evidence type="ECO:0000313" key="10">
    <source>
        <dbReference type="EMBL" id="VFJ88017.1"/>
    </source>
</evidence>
<keyword evidence="4 9" id="KW-0028">Amino-acid biosynthesis</keyword>
<keyword evidence="3 9" id="KW-0055">Arginine biosynthesis</keyword>
<dbReference type="FunFam" id="3.60.70.12:FF:000001">
    <property type="entry name" value="Arginine biosynthesis bifunctional protein ArgJ, chloroplastic"/>
    <property type="match status" value="1"/>
</dbReference>
<evidence type="ECO:0000256" key="4">
    <source>
        <dbReference type="ARBA" id="ARBA00022605"/>
    </source>
</evidence>
<evidence type="ECO:0000256" key="3">
    <source>
        <dbReference type="ARBA" id="ARBA00022571"/>
    </source>
</evidence>
<feature type="binding site" evidence="9">
    <location>
        <position position="190"/>
    </location>
    <ligand>
        <name>substrate</name>
    </ligand>
</feature>
<feature type="binding site" evidence="9">
    <location>
        <position position="401"/>
    </location>
    <ligand>
        <name>substrate</name>
    </ligand>
</feature>
<comment type="subcellular location">
    <subcellularLocation>
        <location evidence="9">Cytoplasm</location>
    </subcellularLocation>
</comment>
<keyword evidence="6 9" id="KW-0068">Autocatalytic cleavage</keyword>
<protein>
    <recommendedName>
        <fullName evidence="9">Arginine biosynthesis bifunctional protein ArgJ</fullName>
    </recommendedName>
    <domain>
        <recommendedName>
            <fullName evidence="9">Glutamate N-acetyltransferase</fullName>
            <ecNumber evidence="9">2.3.1.35</ecNumber>
        </recommendedName>
        <alternativeName>
            <fullName evidence="9">Ornithine acetyltransferase</fullName>
            <shortName evidence="9">OATase</shortName>
        </alternativeName>
        <alternativeName>
            <fullName evidence="9">Ornithine transacetylase</fullName>
        </alternativeName>
    </domain>
    <domain>
        <recommendedName>
            <fullName evidence="9">Amino-acid acetyltransferase</fullName>
            <ecNumber evidence="9">2.3.1.1</ecNumber>
        </recommendedName>
        <alternativeName>
            <fullName evidence="9">N-acetylglutamate synthase</fullName>
            <shortName evidence="9">AGSase</shortName>
        </alternativeName>
    </domain>
    <component>
        <recommendedName>
            <fullName evidence="9">Arginine biosynthesis bifunctional protein ArgJ alpha chain</fullName>
        </recommendedName>
    </component>
    <component>
        <recommendedName>
            <fullName evidence="9">Arginine biosynthesis bifunctional protein ArgJ beta chain</fullName>
        </recommendedName>
    </component>
</protein>
<evidence type="ECO:0000256" key="7">
    <source>
        <dbReference type="ARBA" id="ARBA00023315"/>
    </source>
</evidence>
<dbReference type="SUPFAM" id="SSF56266">
    <property type="entry name" value="DmpA/ArgJ-like"/>
    <property type="match status" value="1"/>
</dbReference>
<comment type="subunit">
    <text evidence="2 9">Heterotetramer of two alpha and two beta chains.</text>
</comment>
<gene>
    <name evidence="9" type="primary">argJ</name>
    <name evidence="10" type="ORF">BECKLFY1418A_GA0070994_100315</name>
</gene>
<feature type="site" description="Involved in the stabilization of negative charge on the oxyanion by the formation of the oxyanion hole" evidence="9">
    <location>
        <position position="116"/>
    </location>
</feature>
<comment type="pathway">
    <text evidence="9">Amino-acid biosynthesis; L-arginine biosynthesis; N(2)-acetyl-L-ornithine from L-glutamate: step 1/4.</text>
</comment>
<evidence type="ECO:0000256" key="9">
    <source>
        <dbReference type="HAMAP-Rule" id="MF_01106"/>
    </source>
</evidence>
<dbReference type="EMBL" id="CAADFH010000003">
    <property type="protein sequence ID" value="VFJ88017.1"/>
    <property type="molecule type" value="Genomic_DNA"/>
</dbReference>
<dbReference type="HAMAP" id="MF_01106">
    <property type="entry name" value="ArgJ"/>
    <property type="match status" value="1"/>
</dbReference>
<keyword evidence="5 9" id="KW-0808">Transferase</keyword>
<feature type="binding site" evidence="9">
    <location>
        <position position="179"/>
    </location>
    <ligand>
        <name>substrate</name>
    </ligand>
</feature>
<dbReference type="GO" id="GO:0005737">
    <property type="term" value="C:cytoplasm"/>
    <property type="evidence" value="ECO:0007669"/>
    <property type="project" value="UniProtKB-SubCell"/>
</dbReference>
<dbReference type="CDD" id="cd02152">
    <property type="entry name" value="OAT"/>
    <property type="match status" value="1"/>
</dbReference>
<dbReference type="Gene3D" id="3.60.70.12">
    <property type="entry name" value="L-amino peptidase D-ALA esterase/amidase"/>
    <property type="match status" value="1"/>
</dbReference>
<dbReference type="InterPro" id="IPR042195">
    <property type="entry name" value="ArgJ_beta_C"/>
</dbReference>
<dbReference type="InterPro" id="IPR002813">
    <property type="entry name" value="Arg_biosynth_ArgJ"/>
</dbReference>
<feature type="site" description="Cleavage; by autolysis" evidence="9">
    <location>
        <begin position="189"/>
        <end position="190"/>
    </location>
</feature>
<comment type="catalytic activity">
    <reaction evidence="8 9">
        <text>N(2)-acetyl-L-ornithine + L-glutamate = N-acetyl-L-glutamate + L-ornithine</text>
        <dbReference type="Rhea" id="RHEA:15349"/>
        <dbReference type="ChEBI" id="CHEBI:29985"/>
        <dbReference type="ChEBI" id="CHEBI:44337"/>
        <dbReference type="ChEBI" id="CHEBI:46911"/>
        <dbReference type="ChEBI" id="CHEBI:57805"/>
        <dbReference type="EC" id="2.3.1.35"/>
    </reaction>
</comment>
<accession>A0A450U833</accession>
<dbReference type="GO" id="GO:0006592">
    <property type="term" value="P:ornithine biosynthetic process"/>
    <property type="evidence" value="ECO:0007669"/>
    <property type="project" value="TreeGrafter"/>
</dbReference>
<dbReference type="Pfam" id="PF01960">
    <property type="entry name" value="ArgJ"/>
    <property type="match status" value="1"/>
</dbReference>
<dbReference type="PANTHER" id="PTHR23100">
    <property type="entry name" value="ARGININE BIOSYNTHESIS BIFUNCTIONAL PROTEIN ARGJ"/>
    <property type="match status" value="1"/>
</dbReference>